<sequence>MVKLFVGNLGPKVGADELRALFEQYGPVSECDVIRNYGFVHMDDEQCASKAFEALNNYYMHGRALHVEFSTSKLRKAPGMDELCFRCGAADHK</sequence>
<evidence type="ECO:0000313" key="6">
    <source>
        <dbReference type="WBParaSite" id="SBAD_0000100401-mRNA-1"/>
    </source>
</evidence>
<dbReference type="Pfam" id="PF00076">
    <property type="entry name" value="RRM_1"/>
    <property type="match status" value="1"/>
</dbReference>
<dbReference type="PROSITE" id="PS50102">
    <property type="entry name" value="RRM"/>
    <property type="match status" value="1"/>
</dbReference>
<dbReference type="AlphaFoldDB" id="A0A183IBH8"/>
<dbReference type="EMBL" id="UZAM01006672">
    <property type="protein sequence ID" value="VDO92789.1"/>
    <property type="molecule type" value="Genomic_DNA"/>
</dbReference>
<keyword evidence="5" id="KW-1185">Reference proteome</keyword>
<dbReference type="WBParaSite" id="SBAD_0000100401-mRNA-1">
    <property type="protein sequence ID" value="SBAD_0000100401-mRNA-1"/>
    <property type="gene ID" value="SBAD_0000100401"/>
</dbReference>
<dbReference type="InterPro" id="IPR035979">
    <property type="entry name" value="RBD_domain_sf"/>
</dbReference>
<dbReference type="OrthoDB" id="79941at2759"/>
<evidence type="ECO:0000256" key="1">
    <source>
        <dbReference type="ARBA" id="ARBA00022884"/>
    </source>
</evidence>
<dbReference type="SUPFAM" id="SSF54928">
    <property type="entry name" value="RNA-binding domain, RBD"/>
    <property type="match status" value="1"/>
</dbReference>
<organism evidence="6">
    <name type="scientific">Soboliphyme baturini</name>
    <dbReference type="NCBI Taxonomy" id="241478"/>
    <lineage>
        <taxon>Eukaryota</taxon>
        <taxon>Metazoa</taxon>
        <taxon>Ecdysozoa</taxon>
        <taxon>Nematoda</taxon>
        <taxon>Enoplea</taxon>
        <taxon>Dorylaimia</taxon>
        <taxon>Dioctophymatida</taxon>
        <taxon>Dioctophymatoidea</taxon>
        <taxon>Soboliphymatidae</taxon>
        <taxon>Soboliphyme</taxon>
    </lineage>
</organism>
<dbReference type="GO" id="GO:0005634">
    <property type="term" value="C:nucleus"/>
    <property type="evidence" value="ECO:0007669"/>
    <property type="project" value="TreeGrafter"/>
</dbReference>
<feature type="domain" description="RRM" evidence="3">
    <location>
        <begin position="2"/>
        <end position="72"/>
    </location>
</feature>
<keyword evidence="1 2" id="KW-0694">RNA-binding</keyword>
<reference evidence="6" key="1">
    <citation type="submission" date="2016-06" db="UniProtKB">
        <authorList>
            <consortium name="WormBaseParasite"/>
        </authorList>
    </citation>
    <scope>IDENTIFICATION</scope>
</reference>
<dbReference type="InterPro" id="IPR012677">
    <property type="entry name" value="Nucleotide-bd_a/b_plait_sf"/>
</dbReference>
<reference evidence="4 5" key="2">
    <citation type="submission" date="2018-11" db="EMBL/GenBank/DDBJ databases">
        <authorList>
            <consortium name="Pathogen Informatics"/>
        </authorList>
    </citation>
    <scope>NUCLEOTIDE SEQUENCE [LARGE SCALE GENOMIC DNA]</scope>
</reference>
<dbReference type="InterPro" id="IPR000504">
    <property type="entry name" value="RRM_dom"/>
</dbReference>
<protein>
    <submittedName>
        <fullName evidence="6">RRM domain-containing protein</fullName>
    </submittedName>
</protein>
<dbReference type="PANTHER" id="PTHR48025:SF26">
    <property type="entry name" value="HETEROGENEOUS NUCLEAR RIBONUCLEOPROTEIN M-RELATED"/>
    <property type="match status" value="1"/>
</dbReference>
<evidence type="ECO:0000259" key="3">
    <source>
        <dbReference type="PROSITE" id="PS50102"/>
    </source>
</evidence>
<evidence type="ECO:0000313" key="5">
    <source>
        <dbReference type="Proteomes" id="UP000270296"/>
    </source>
</evidence>
<evidence type="ECO:0000313" key="4">
    <source>
        <dbReference type="EMBL" id="VDO92789.1"/>
    </source>
</evidence>
<dbReference type="SMART" id="SM00360">
    <property type="entry name" value="RRM"/>
    <property type="match status" value="1"/>
</dbReference>
<dbReference type="Proteomes" id="UP000270296">
    <property type="component" value="Unassembled WGS sequence"/>
</dbReference>
<dbReference type="Gene3D" id="3.30.70.330">
    <property type="match status" value="1"/>
</dbReference>
<dbReference type="PANTHER" id="PTHR48025">
    <property type="entry name" value="OS02G0815200 PROTEIN"/>
    <property type="match status" value="1"/>
</dbReference>
<accession>A0A183IBH8</accession>
<proteinExistence type="predicted"/>
<name>A0A183IBH8_9BILA</name>
<dbReference type="GO" id="GO:0003729">
    <property type="term" value="F:mRNA binding"/>
    <property type="evidence" value="ECO:0007669"/>
    <property type="project" value="TreeGrafter"/>
</dbReference>
<gene>
    <name evidence="4" type="ORF">SBAD_LOCUS972</name>
</gene>
<evidence type="ECO:0000256" key="2">
    <source>
        <dbReference type="PROSITE-ProRule" id="PRU00176"/>
    </source>
</evidence>
<dbReference type="InterPro" id="IPR050502">
    <property type="entry name" value="Euk_RNA-bind_prot"/>
</dbReference>